<reference evidence="2 3" key="1">
    <citation type="journal article" date="2019" name="Nat. Ecol. Evol.">
        <title>Megaphylogeny resolves global patterns of mushroom evolution.</title>
        <authorList>
            <person name="Varga T."/>
            <person name="Krizsan K."/>
            <person name="Foldi C."/>
            <person name="Dima B."/>
            <person name="Sanchez-Garcia M."/>
            <person name="Sanchez-Ramirez S."/>
            <person name="Szollosi G.J."/>
            <person name="Szarkandi J.G."/>
            <person name="Papp V."/>
            <person name="Albert L."/>
            <person name="Andreopoulos W."/>
            <person name="Angelini C."/>
            <person name="Antonin V."/>
            <person name="Barry K.W."/>
            <person name="Bougher N.L."/>
            <person name="Buchanan P."/>
            <person name="Buyck B."/>
            <person name="Bense V."/>
            <person name="Catcheside P."/>
            <person name="Chovatia M."/>
            <person name="Cooper J."/>
            <person name="Damon W."/>
            <person name="Desjardin D."/>
            <person name="Finy P."/>
            <person name="Geml J."/>
            <person name="Haridas S."/>
            <person name="Hughes K."/>
            <person name="Justo A."/>
            <person name="Karasinski D."/>
            <person name="Kautmanova I."/>
            <person name="Kiss B."/>
            <person name="Kocsube S."/>
            <person name="Kotiranta H."/>
            <person name="LaButti K.M."/>
            <person name="Lechner B.E."/>
            <person name="Liimatainen K."/>
            <person name="Lipzen A."/>
            <person name="Lukacs Z."/>
            <person name="Mihaltcheva S."/>
            <person name="Morgado L.N."/>
            <person name="Niskanen T."/>
            <person name="Noordeloos M.E."/>
            <person name="Ohm R.A."/>
            <person name="Ortiz-Santana B."/>
            <person name="Ovrebo C."/>
            <person name="Racz N."/>
            <person name="Riley R."/>
            <person name="Savchenko A."/>
            <person name="Shiryaev A."/>
            <person name="Soop K."/>
            <person name="Spirin V."/>
            <person name="Szebenyi C."/>
            <person name="Tomsovsky M."/>
            <person name="Tulloss R.E."/>
            <person name="Uehling J."/>
            <person name="Grigoriev I.V."/>
            <person name="Vagvolgyi C."/>
            <person name="Papp T."/>
            <person name="Martin F.M."/>
            <person name="Miettinen O."/>
            <person name="Hibbett D.S."/>
            <person name="Nagy L.G."/>
        </authorList>
    </citation>
    <scope>NUCLEOTIDE SEQUENCE [LARGE SCALE GENOMIC DNA]</scope>
    <source>
        <strain evidence="2 3">HHB13444</strain>
    </source>
</reference>
<dbReference type="AlphaFoldDB" id="A0A5C3P0J0"/>
<name>A0A5C3P0J0_9APHY</name>
<dbReference type="Proteomes" id="UP000308197">
    <property type="component" value="Unassembled WGS sequence"/>
</dbReference>
<gene>
    <name evidence="2" type="ORF">K466DRAFT_589927</name>
</gene>
<evidence type="ECO:0000256" key="1">
    <source>
        <dbReference type="SAM" id="MobiDB-lite"/>
    </source>
</evidence>
<dbReference type="EMBL" id="ML211414">
    <property type="protein sequence ID" value="TFK83186.1"/>
    <property type="molecule type" value="Genomic_DNA"/>
</dbReference>
<evidence type="ECO:0000313" key="3">
    <source>
        <dbReference type="Proteomes" id="UP000308197"/>
    </source>
</evidence>
<feature type="compositionally biased region" description="Basic and acidic residues" evidence="1">
    <location>
        <begin position="1"/>
        <end position="10"/>
    </location>
</feature>
<keyword evidence="3" id="KW-1185">Reference proteome</keyword>
<evidence type="ECO:0000313" key="2">
    <source>
        <dbReference type="EMBL" id="TFK83186.1"/>
    </source>
</evidence>
<organism evidence="2 3">
    <name type="scientific">Polyporus arcularius HHB13444</name>
    <dbReference type="NCBI Taxonomy" id="1314778"/>
    <lineage>
        <taxon>Eukaryota</taxon>
        <taxon>Fungi</taxon>
        <taxon>Dikarya</taxon>
        <taxon>Basidiomycota</taxon>
        <taxon>Agaricomycotina</taxon>
        <taxon>Agaricomycetes</taxon>
        <taxon>Polyporales</taxon>
        <taxon>Polyporaceae</taxon>
        <taxon>Polyporus</taxon>
    </lineage>
</organism>
<proteinExistence type="predicted"/>
<protein>
    <submittedName>
        <fullName evidence="2">Uncharacterized protein</fullName>
    </submittedName>
</protein>
<feature type="region of interest" description="Disordered" evidence="1">
    <location>
        <begin position="1"/>
        <end position="30"/>
    </location>
</feature>
<accession>A0A5C3P0J0</accession>
<dbReference type="InParanoid" id="A0A5C3P0J0"/>
<sequence>MYEVESRESRQQNIQLQAAGKLSGTSRTIKPEKLVPVRSGVLAGSPRRDRFLR</sequence>